<evidence type="ECO:0000313" key="3">
    <source>
        <dbReference type="Proteomes" id="UP000265520"/>
    </source>
</evidence>
<name>A0A392V3G3_9FABA</name>
<evidence type="ECO:0000256" key="1">
    <source>
        <dbReference type="SAM" id="MobiDB-lite"/>
    </source>
</evidence>
<sequence length="33" mass="3379">ACAVDTGNGPKMSTPHMKKDQGDSTDFRGTPGA</sequence>
<protein>
    <submittedName>
        <fullName evidence="2">Uncharacterized protein</fullName>
    </submittedName>
</protein>
<feature type="region of interest" description="Disordered" evidence="1">
    <location>
        <begin position="1"/>
        <end position="33"/>
    </location>
</feature>
<evidence type="ECO:0000313" key="2">
    <source>
        <dbReference type="EMBL" id="MCI80950.1"/>
    </source>
</evidence>
<proteinExistence type="predicted"/>
<organism evidence="2 3">
    <name type="scientific">Trifolium medium</name>
    <dbReference type="NCBI Taxonomy" id="97028"/>
    <lineage>
        <taxon>Eukaryota</taxon>
        <taxon>Viridiplantae</taxon>
        <taxon>Streptophyta</taxon>
        <taxon>Embryophyta</taxon>
        <taxon>Tracheophyta</taxon>
        <taxon>Spermatophyta</taxon>
        <taxon>Magnoliopsida</taxon>
        <taxon>eudicotyledons</taxon>
        <taxon>Gunneridae</taxon>
        <taxon>Pentapetalae</taxon>
        <taxon>rosids</taxon>
        <taxon>fabids</taxon>
        <taxon>Fabales</taxon>
        <taxon>Fabaceae</taxon>
        <taxon>Papilionoideae</taxon>
        <taxon>50 kb inversion clade</taxon>
        <taxon>NPAAA clade</taxon>
        <taxon>Hologalegina</taxon>
        <taxon>IRL clade</taxon>
        <taxon>Trifolieae</taxon>
        <taxon>Trifolium</taxon>
    </lineage>
</organism>
<dbReference type="Proteomes" id="UP000265520">
    <property type="component" value="Unassembled WGS sequence"/>
</dbReference>
<reference evidence="2 3" key="1">
    <citation type="journal article" date="2018" name="Front. Plant Sci.">
        <title>Red Clover (Trifolium pratense) and Zigzag Clover (T. medium) - A Picture of Genomic Similarities and Differences.</title>
        <authorList>
            <person name="Dluhosova J."/>
            <person name="Istvanek J."/>
            <person name="Nedelnik J."/>
            <person name="Repkova J."/>
        </authorList>
    </citation>
    <scope>NUCLEOTIDE SEQUENCE [LARGE SCALE GENOMIC DNA]</scope>
    <source>
        <strain evidence="3">cv. 10/8</strain>
        <tissue evidence="2">Leaf</tissue>
    </source>
</reference>
<accession>A0A392V3G3</accession>
<dbReference type="EMBL" id="LXQA011007177">
    <property type="protein sequence ID" value="MCI80950.1"/>
    <property type="molecule type" value="Genomic_DNA"/>
</dbReference>
<feature type="non-terminal residue" evidence="2">
    <location>
        <position position="1"/>
    </location>
</feature>
<keyword evidence="3" id="KW-1185">Reference proteome</keyword>
<dbReference type="AlphaFoldDB" id="A0A392V3G3"/>
<comment type="caution">
    <text evidence="2">The sequence shown here is derived from an EMBL/GenBank/DDBJ whole genome shotgun (WGS) entry which is preliminary data.</text>
</comment>
<feature type="compositionally biased region" description="Basic and acidic residues" evidence="1">
    <location>
        <begin position="17"/>
        <end position="26"/>
    </location>
</feature>